<evidence type="ECO:0000313" key="3">
    <source>
        <dbReference type="Proteomes" id="UP000198618"/>
    </source>
</evidence>
<keyword evidence="3" id="KW-1185">Reference proteome</keyword>
<feature type="transmembrane region" description="Helical" evidence="1">
    <location>
        <begin position="299"/>
        <end position="316"/>
    </location>
</feature>
<protein>
    <submittedName>
        <fullName evidence="2">Uncharacterized protein</fullName>
    </submittedName>
</protein>
<keyword evidence="1" id="KW-0812">Transmembrane</keyword>
<keyword evidence="1" id="KW-1133">Transmembrane helix</keyword>
<dbReference type="AlphaFoldDB" id="A0A1I0FI32"/>
<dbReference type="STRING" id="930131.SAMN05216389_11568"/>
<feature type="transmembrane region" description="Helical" evidence="1">
    <location>
        <begin position="216"/>
        <end position="234"/>
    </location>
</feature>
<proteinExistence type="predicted"/>
<feature type="transmembrane region" description="Helical" evidence="1">
    <location>
        <begin position="63"/>
        <end position="86"/>
    </location>
</feature>
<organism evidence="2 3">
    <name type="scientific">Oceanobacillus limi</name>
    <dbReference type="NCBI Taxonomy" id="930131"/>
    <lineage>
        <taxon>Bacteria</taxon>
        <taxon>Bacillati</taxon>
        <taxon>Bacillota</taxon>
        <taxon>Bacilli</taxon>
        <taxon>Bacillales</taxon>
        <taxon>Bacillaceae</taxon>
        <taxon>Oceanobacillus</taxon>
    </lineage>
</organism>
<dbReference type="EMBL" id="FOHE01000015">
    <property type="protein sequence ID" value="SET57810.1"/>
    <property type="molecule type" value="Genomic_DNA"/>
</dbReference>
<dbReference type="RefSeq" id="WP_090871273.1">
    <property type="nucleotide sequence ID" value="NZ_FOHE01000015.1"/>
</dbReference>
<dbReference type="Proteomes" id="UP000198618">
    <property type="component" value="Unassembled WGS sequence"/>
</dbReference>
<dbReference type="InterPro" id="IPR049576">
    <property type="entry name" value="HDC-like"/>
</dbReference>
<feature type="transmembrane region" description="Helical" evidence="1">
    <location>
        <begin position="149"/>
        <end position="169"/>
    </location>
</feature>
<feature type="transmembrane region" description="Helical" evidence="1">
    <location>
        <begin position="6"/>
        <end position="26"/>
    </location>
</feature>
<accession>A0A1I0FI32</accession>
<gene>
    <name evidence="2" type="ORF">SAMN05216389_11568</name>
</gene>
<reference evidence="2 3" key="1">
    <citation type="submission" date="2016-10" db="EMBL/GenBank/DDBJ databases">
        <authorList>
            <person name="de Groot N.N."/>
        </authorList>
    </citation>
    <scope>NUCLEOTIDE SEQUENCE [LARGE SCALE GENOMIC DNA]</scope>
    <source>
        <strain evidence="2 3">IBRC-M 10780</strain>
    </source>
</reference>
<feature type="transmembrane region" description="Helical" evidence="1">
    <location>
        <begin position="93"/>
        <end position="114"/>
    </location>
</feature>
<name>A0A1I0FI32_9BACI</name>
<feature type="transmembrane region" description="Helical" evidence="1">
    <location>
        <begin position="328"/>
        <end position="346"/>
    </location>
</feature>
<feature type="transmembrane region" description="Helical" evidence="1">
    <location>
        <begin position="367"/>
        <end position="391"/>
    </location>
</feature>
<evidence type="ECO:0000313" key="2">
    <source>
        <dbReference type="EMBL" id="SET57810.1"/>
    </source>
</evidence>
<dbReference type="OrthoDB" id="3243277at2"/>
<sequence length="394" mass="42032">MNNLLSNPLIATTFIFALIALGEWLSIKSRARIPMLLTAMVGFLVLNWTGIFPEDILDKSQFAALGAILVGPAILHMGTMIPFSLLKSQIKAVIIALGGLIVSGILVLSIITLLFDYPTAVAGIGPISGGIIALLITNEKLIEVGLSSLLVIPALVVAFQGVMGMPLALNFMRKYAIRIQAEMDNGTFIPMATDEEMNGKSDSESDRDQNPVKNSATLKLFFVFVGASIGIGLGEITPIDGTLWCLAIGIAGLKLRIFEPKTLEKSNSFTITMIAIIFVVIGSMADVTPQQALTNLPSILLILVIGTIGLTLGGYVTSKLLKWHPYKGMPVALTALFGFPGDYLLCEEAARSISRNKNEEKQIFNELLAPMLIGGFTTVTIASVVIAGILVGTL</sequence>
<feature type="transmembrane region" description="Helical" evidence="1">
    <location>
        <begin position="33"/>
        <end position="51"/>
    </location>
</feature>
<keyword evidence="1" id="KW-0472">Membrane</keyword>
<evidence type="ECO:0000256" key="1">
    <source>
        <dbReference type="SAM" id="Phobius"/>
    </source>
</evidence>
<feature type="transmembrane region" description="Helical" evidence="1">
    <location>
        <begin position="269"/>
        <end position="287"/>
    </location>
</feature>
<dbReference type="CDD" id="cd21416">
    <property type="entry name" value="HDC_protein"/>
    <property type="match status" value="1"/>
</dbReference>